<dbReference type="Pfam" id="PF02423">
    <property type="entry name" value="OCD_Mu_crystall"/>
    <property type="match status" value="1"/>
</dbReference>
<dbReference type="Gene3D" id="3.40.50.720">
    <property type="entry name" value="NAD(P)-binding Rossmann-like Domain"/>
    <property type="match status" value="1"/>
</dbReference>
<dbReference type="GO" id="GO:0016639">
    <property type="term" value="F:oxidoreductase activity, acting on the CH-NH2 group of donors, NAD or NADP as acceptor"/>
    <property type="evidence" value="ECO:0007669"/>
    <property type="project" value="InterPro"/>
</dbReference>
<dbReference type="PANTHER" id="PTHR13812">
    <property type="entry name" value="KETIMINE REDUCTASE MU-CRYSTALLIN"/>
    <property type="match status" value="1"/>
</dbReference>
<evidence type="ECO:0000313" key="2">
    <source>
        <dbReference type="Proteomes" id="UP000037982"/>
    </source>
</evidence>
<dbReference type="InterPro" id="IPR003462">
    <property type="entry name" value="ODC_Mu_crystall"/>
</dbReference>
<comment type="caution">
    <text evidence="1">The sequence shown here is derived from an EMBL/GenBank/DDBJ whole genome shotgun (WGS) entry which is preliminary data.</text>
</comment>
<dbReference type="AlphaFoldDB" id="A0A0N0XRK8"/>
<sequence length="335" mass="36425">MFEFSIIGGKTARDIIRRSRKQIVDEVRATYLAHEDGDSVNPNSYFLRFPEKPDSRIIALPAYLGGEYNVAGIKWISSFPGNIEHKVPRASAALLLNDYATGYPFACLEASQISAARTAASAVLAAQELTGKRTAKRLTLVGAGIIARNILEFFKAQEWDVDDLVIHDRIPAYGQAFAEYADADLGYPARVEADLKTAVDGADLVVFATTAGEPHVLDPAAFAPGQIVLNISLRDIGPEIIVAAQNILDDVGHCMTAHTSPHLAEQKYGHREFIDGTLAQVIRGQVEVATDRPVIFSPFGLGVLDLAVGTHVYRTAQESGEAVEISDFFGETQRW</sequence>
<gene>
    <name evidence="1" type="ORF">ADL29_32140</name>
</gene>
<dbReference type="Gene3D" id="3.30.1780.10">
    <property type="entry name" value="ornithine cyclodeaminase, domain 1"/>
    <property type="match status" value="1"/>
</dbReference>
<dbReference type="GO" id="GO:0019290">
    <property type="term" value="P:siderophore biosynthetic process"/>
    <property type="evidence" value="ECO:0007669"/>
    <property type="project" value="InterPro"/>
</dbReference>
<organism evidence="1 2">
    <name type="scientific">Streptomyces chattanoogensis</name>
    <dbReference type="NCBI Taxonomy" id="66876"/>
    <lineage>
        <taxon>Bacteria</taxon>
        <taxon>Bacillati</taxon>
        <taxon>Actinomycetota</taxon>
        <taxon>Actinomycetes</taxon>
        <taxon>Kitasatosporales</taxon>
        <taxon>Streptomycetaceae</taxon>
        <taxon>Streptomyces</taxon>
    </lineage>
</organism>
<dbReference type="EMBL" id="LGKG01000170">
    <property type="protein sequence ID" value="KPC59914.1"/>
    <property type="molecule type" value="Genomic_DNA"/>
</dbReference>
<dbReference type="InterPro" id="IPR023401">
    <property type="entry name" value="ODC_N"/>
</dbReference>
<keyword evidence="2" id="KW-1185">Reference proteome</keyword>
<name>A0A0N0XRK8_9ACTN</name>
<dbReference type="PANTHER" id="PTHR13812:SF19">
    <property type="entry name" value="KETIMINE REDUCTASE MU-CRYSTALLIN"/>
    <property type="match status" value="1"/>
</dbReference>
<dbReference type="GO" id="GO:0005737">
    <property type="term" value="C:cytoplasm"/>
    <property type="evidence" value="ECO:0007669"/>
    <property type="project" value="TreeGrafter"/>
</dbReference>
<reference evidence="2" key="1">
    <citation type="submission" date="2015-07" db="EMBL/GenBank/DDBJ databases">
        <authorList>
            <person name="Ju K.-S."/>
            <person name="Doroghazi J.R."/>
            <person name="Metcalf W.W."/>
        </authorList>
    </citation>
    <scope>NUCLEOTIDE SEQUENCE [LARGE SCALE GENOMIC DNA]</scope>
    <source>
        <strain evidence="2">NRRL ISP-5002</strain>
    </source>
</reference>
<accession>A0A0N0XRK8</accession>
<proteinExistence type="predicted"/>
<dbReference type="RefSeq" id="WP_053927059.1">
    <property type="nucleotide sequence ID" value="NZ_LGKG01000170.1"/>
</dbReference>
<dbReference type="SUPFAM" id="SSF51735">
    <property type="entry name" value="NAD(P)-binding Rossmann-fold domains"/>
    <property type="match status" value="1"/>
</dbReference>
<dbReference type="InterPro" id="IPR036291">
    <property type="entry name" value="NAD(P)-bd_dom_sf"/>
</dbReference>
<dbReference type="NCBIfam" id="TIGR03944">
    <property type="entry name" value="dehyd_SbnB_fam"/>
    <property type="match status" value="1"/>
</dbReference>
<dbReference type="InterPro" id="IPR023866">
    <property type="entry name" value="SbnB"/>
</dbReference>
<dbReference type="PATRIC" id="fig|66876.3.peg.7084"/>
<dbReference type="PIRSF" id="PIRSF001439">
    <property type="entry name" value="CryM"/>
    <property type="match status" value="1"/>
</dbReference>
<evidence type="ECO:0000313" key="1">
    <source>
        <dbReference type="EMBL" id="KPC59914.1"/>
    </source>
</evidence>
<dbReference type="Proteomes" id="UP000037982">
    <property type="component" value="Unassembled WGS sequence"/>
</dbReference>
<protein>
    <submittedName>
        <fullName evidence="1">Ornithine cyclodeaminase</fullName>
    </submittedName>
</protein>